<evidence type="ECO:0000313" key="2">
    <source>
        <dbReference type="EMBL" id="KAA0035143.1"/>
    </source>
</evidence>
<evidence type="ECO:0000259" key="1">
    <source>
        <dbReference type="Pfam" id="PF25597"/>
    </source>
</evidence>
<evidence type="ECO:0000313" key="3">
    <source>
        <dbReference type="Proteomes" id="UP000321393"/>
    </source>
</evidence>
<gene>
    <name evidence="2" type="ORF">E6C27_scaffold57G002300</name>
</gene>
<dbReference type="OrthoDB" id="1433968at2759"/>
<comment type="caution">
    <text evidence="2">The sequence shown here is derived from an EMBL/GenBank/DDBJ whole genome shotgun (WGS) entry which is preliminary data.</text>
</comment>
<dbReference type="AlphaFoldDB" id="A0A5A7SX66"/>
<dbReference type="InterPro" id="IPR057670">
    <property type="entry name" value="SH3_retrovirus"/>
</dbReference>
<protein>
    <submittedName>
        <fullName evidence="2">Retrovirus-related Pol polyprotein from transposon TNT 1-94</fullName>
    </submittedName>
</protein>
<accession>A0A5A7SX66</accession>
<name>A0A5A7SX66_CUCMM</name>
<reference evidence="2 3" key="1">
    <citation type="submission" date="2019-08" db="EMBL/GenBank/DDBJ databases">
        <title>Draft genome sequences of two oriental melons (Cucumis melo L. var makuwa).</title>
        <authorList>
            <person name="Kwon S.-Y."/>
        </authorList>
    </citation>
    <scope>NUCLEOTIDE SEQUENCE [LARGE SCALE GENOMIC DNA]</scope>
    <source>
        <strain evidence="3">cv. SW 3</strain>
        <tissue evidence="2">Leaf</tissue>
    </source>
</reference>
<sequence length="61" mass="7127">MVSKAYKIYQPPIEKMVISRDVQFLKDEEWDWTDEAEVKPQEVSLDPNELVDDAPVIGLDY</sequence>
<dbReference type="EMBL" id="SSTE01020204">
    <property type="protein sequence ID" value="KAA0035143.1"/>
    <property type="molecule type" value="Genomic_DNA"/>
</dbReference>
<feature type="domain" description="Retroviral polymerase SH3-like" evidence="1">
    <location>
        <begin position="3"/>
        <end position="35"/>
    </location>
</feature>
<organism evidence="2 3">
    <name type="scientific">Cucumis melo var. makuwa</name>
    <name type="common">Oriental melon</name>
    <dbReference type="NCBI Taxonomy" id="1194695"/>
    <lineage>
        <taxon>Eukaryota</taxon>
        <taxon>Viridiplantae</taxon>
        <taxon>Streptophyta</taxon>
        <taxon>Embryophyta</taxon>
        <taxon>Tracheophyta</taxon>
        <taxon>Spermatophyta</taxon>
        <taxon>Magnoliopsida</taxon>
        <taxon>eudicotyledons</taxon>
        <taxon>Gunneridae</taxon>
        <taxon>Pentapetalae</taxon>
        <taxon>rosids</taxon>
        <taxon>fabids</taxon>
        <taxon>Cucurbitales</taxon>
        <taxon>Cucurbitaceae</taxon>
        <taxon>Benincaseae</taxon>
        <taxon>Cucumis</taxon>
    </lineage>
</organism>
<proteinExistence type="predicted"/>
<dbReference type="Proteomes" id="UP000321393">
    <property type="component" value="Unassembled WGS sequence"/>
</dbReference>
<dbReference type="Pfam" id="PF25597">
    <property type="entry name" value="SH3_retrovirus"/>
    <property type="match status" value="1"/>
</dbReference>